<dbReference type="Gene3D" id="1.10.1660.10">
    <property type="match status" value="1"/>
</dbReference>
<dbReference type="Proteomes" id="UP000623842">
    <property type="component" value="Unassembled WGS sequence"/>
</dbReference>
<proteinExistence type="predicted"/>
<name>A0A919BH38_9GAMM</name>
<dbReference type="AlphaFoldDB" id="A0A919BH38"/>
<reference evidence="4" key="2">
    <citation type="submission" date="2020-09" db="EMBL/GenBank/DDBJ databases">
        <authorList>
            <person name="Sun Q."/>
            <person name="Kim S."/>
        </authorList>
    </citation>
    <scope>NUCLEOTIDE SEQUENCE</scope>
    <source>
        <strain evidence="4">KCTC 42731</strain>
    </source>
</reference>
<dbReference type="PANTHER" id="PTHR30204">
    <property type="entry name" value="REDOX-CYCLING DRUG-SENSING TRANSCRIPTIONAL ACTIVATOR SOXR"/>
    <property type="match status" value="1"/>
</dbReference>
<dbReference type="GO" id="GO:0003700">
    <property type="term" value="F:DNA-binding transcription factor activity"/>
    <property type="evidence" value="ECO:0007669"/>
    <property type="project" value="InterPro"/>
</dbReference>
<dbReference type="SMART" id="SM00422">
    <property type="entry name" value="HTH_MERR"/>
    <property type="match status" value="1"/>
</dbReference>
<keyword evidence="5" id="KW-1185">Reference proteome</keyword>
<evidence type="ECO:0000259" key="3">
    <source>
        <dbReference type="PROSITE" id="PS50937"/>
    </source>
</evidence>
<accession>A0A919BH38</accession>
<dbReference type="GO" id="GO:0003677">
    <property type="term" value="F:DNA binding"/>
    <property type="evidence" value="ECO:0007669"/>
    <property type="project" value="UniProtKB-KW"/>
</dbReference>
<dbReference type="EMBL" id="BNCK01000003">
    <property type="protein sequence ID" value="GHF88664.1"/>
    <property type="molecule type" value="Genomic_DNA"/>
</dbReference>
<dbReference type="InterPro" id="IPR047057">
    <property type="entry name" value="MerR_fam"/>
</dbReference>
<organism evidence="4 5">
    <name type="scientific">Thalassotalea marina</name>
    <dbReference type="NCBI Taxonomy" id="1673741"/>
    <lineage>
        <taxon>Bacteria</taxon>
        <taxon>Pseudomonadati</taxon>
        <taxon>Pseudomonadota</taxon>
        <taxon>Gammaproteobacteria</taxon>
        <taxon>Alteromonadales</taxon>
        <taxon>Colwelliaceae</taxon>
        <taxon>Thalassotalea</taxon>
    </lineage>
</organism>
<evidence type="ECO:0000313" key="4">
    <source>
        <dbReference type="EMBL" id="GHF88664.1"/>
    </source>
</evidence>
<feature type="domain" description="HTH merR-type" evidence="3">
    <location>
        <begin position="3"/>
        <end position="71"/>
    </location>
</feature>
<dbReference type="InterPro" id="IPR000551">
    <property type="entry name" value="MerR-type_HTH_dom"/>
</dbReference>
<dbReference type="PANTHER" id="PTHR30204:SF97">
    <property type="entry name" value="MERR FAMILY REGULATORY PROTEIN"/>
    <property type="match status" value="1"/>
</dbReference>
<feature type="coiled-coil region" evidence="2">
    <location>
        <begin position="72"/>
        <end position="99"/>
    </location>
</feature>
<keyword evidence="1" id="KW-0238">DNA-binding</keyword>
<dbReference type="PRINTS" id="PR00040">
    <property type="entry name" value="HTHMERR"/>
</dbReference>
<gene>
    <name evidence="4" type="ORF">GCM10017161_15510</name>
</gene>
<reference evidence="4" key="1">
    <citation type="journal article" date="2014" name="Int. J. Syst. Evol. Microbiol.">
        <title>Complete genome sequence of Corynebacterium casei LMG S-19264T (=DSM 44701T), isolated from a smear-ripened cheese.</title>
        <authorList>
            <consortium name="US DOE Joint Genome Institute (JGI-PGF)"/>
            <person name="Walter F."/>
            <person name="Albersmeier A."/>
            <person name="Kalinowski J."/>
            <person name="Ruckert C."/>
        </authorList>
    </citation>
    <scope>NUCLEOTIDE SEQUENCE</scope>
    <source>
        <strain evidence="4">KCTC 42731</strain>
    </source>
</reference>
<dbReference type="PROSITE" id="PS50937">
    <property type="entry name" value="HTH_MERR_2"/>
    <property type="match status" value="1"/>
</dbReference>
<dbReference type="RefSeq" id="WP_189768933.1">
    <property type="nucleotide sequence ID" value="NZ_BNCK01000003.1"/>
</dbReference>
<protein>
    <submittedName>
        <fullName evidence="4">Transcriptional regulator</fullName>
    </submittedName>
</protein>
<dbReference type="CDD" id="cd04781">
    <property type="entry name" value="HTH_MerR-like_sg6"/>
    <property type="match status" value="1"/>
</dbReference>
<evidence type="ECO:0000256" key="2">
    <source>
        <dbReference type="SAM" id="Coils"/>
    </source>
</evidence>
<dbReference type="Pfam" id="PF13411">
    <property type="entry name" value="MerR_1"/>
    <property type="match status" value="1"/>
</dbReference>
<comment type="caution">
    <text evidence="4">The sequence shown here is derived from an EMBL/GenBank/DDBJ whole genome shotgun (WGS) entry which is preliminary data.</text>
</comment>
<keyword evidence="2" id="KW-0175">Coiled coil</keyword>
<dbReference type="InterPro" id="IPR009061">
    <property type="entry name" value="DNA-bd_dom_put_sf"/>
</dbReference>
<evidence type="ECO:0000256" key="1">
    <source>
        <dbReference type="ARBA" id="ARBA00023125"/>
    </source>
</evidence>
<dbReference type="SUPFAM" id="SSF46955">
    <property type="entry name" value="Putative DNA-binding domain"/>
    <property type="match status" value="1"/>
</dbReference>
<sequence length="135" mass="15308">MKLLDIGKVVKASGVKASALRFYEQKGLIRSVSRHGLRRQYEPQVLQTLTLINLGRMAGLTLDEIATMFTNKRDLAIDRDMLQNKVDELAQTIKKLSLVKDTMQHVVTCPNEDHLACPSFQQLLKVVERFAAKEK</sequence>
<evidence type="ECO:0000313" key="5">
    <source>
        <dbReference type="Proteomes" id="UP000623842"/>
    </source>
</evidence>